<dbReference type="Proteomes" id="UP000255355">
    <property type="component" value="Unassembled WGS sequence"/>
</dbReference>
<name>A0A370H8P8_9NOCA</name>
<evidence type="ECO:0000313" key="4">
    <source>
        <dbReference type="Proteomes" id="UP000255355"/>
    </source>
</evidence>
<evidence type="ECO:0000256" key="1">
    <source>
        <dbReference type="ARBA" id="ARBA00023002"/>
    </source>
</evidence>
<proteinExistence type="predicted"/>
<dbReference type="AlphaFoldDB" id="A0A370H8P8"/>
<keyword evidence="3" id="KW-0503">Monooxygenase</keyword>
<comment type="caution">
    <text evidence="3">The sequence shown here is derived from an EMBL/GenBank/DDBJ whole genome shotgun (WGS) entry which is preliminary data.</text>
</comment>
<dbReference type="Gene3D" id="3.20.20.30">
    <property type="entry name" value="Luciferase-like domain"/>
    <property type="match status" value="1"/>
</dbReference>
<reference evidence="3 4" key="1">
    <citation type="submission" date="2018-07" db="EMBL/GenBank/DDBJ databases">
        <title>Genomic Encyclopedia of Type Strains, Phase IV (KMG-IV): sequencing the most valuable type-strain genomes for metagenomic binning, comparative biology and taxonomic classification.</title>
        <authorList>
            <person name="Goeker M."/>
        </authorList>
    </citation>
    <scope>NUCLEOTIDE SEQUENCE [LARGE SCALE GENOMIC DNA]</scope>
    <source>
        <strain evidence="3 4">DSM 44952</strain>
    </source>
</reference>
<dbReference type="STRING" id="1210089.GCA_001613165_05113"/>
<evidence type="ECO:0000259" key="2">
    <source>
        <dbReference type="Pfam" id="PF00296"/>
    </source>
</evidence>
<organism evidence="3 4">
    <name type="scientific">Nocardia mexicana</name>
    <dbReference type="NCBI Taxonomy" id="279262"/>
    <lineage>
        <taxon>Bacteria</taxon>
        <taxon>Bacillati</taxon>
        <taxon>Actinomycetota</taxon>
        <taxon>Actinomycetes</taxon>
        <taxon>Mycobacteriales</taxon>
        <taxon>Nocardiaceae</taxon>
        <taxon>Nocardia</taxon>
    </lineage>
</organism>
<gene>
    <name evidence="3" type="ORF">DFR68_104617</name>
</gene>
<dbReference type="Pfam" id="PF00296">
    <property type="entry name" value="Bac_luciferase"/>
    <property type="match status" value="1"/>
</dbReference>
<accession>A0A370H8P8</accession>
<keyword evidence="1" id="KW-0560">Oxidoreductase</keyword>
<keyword evidence="4" id="KW-1185">Reference proteome</keyword>
<dbReference type="PANTHER" id="PTHR43244">
    <property type="match status" value="1"/>
</dbReference>
<protein>
    <submittedName>
        <fullName evidence="3">Alkanesulfonate monooxygenase SsuD/methylene tetrahydromethanopterin reductase-like flavin-dependent oxidoreductase (Luciferase family)</fullName>
    </submittedName>
</protein>
<dbReference type="GO" id="GO:0004497">
    <property type="term" value="F:monooxygenase activity"/>
    <property type="evidence" value="ECO:0007669"/>
    <property type="project" value="UniProtKB-KW"/>
</dbReference>
<dbReference type="InterPro" id="IPR011251">
    <property type="entry name" value="Luciferase-like_dom"/>
</dbReference>
<sequence>MAEQSGLEELWLWEDCFLGGGIATTATALASTERLRVGIGVLPVPLRTVAATAMEIATLERLFPGRGVWCVGHGVQDWMGQIGARAESPVTLLREYVDALRGLLAGERLTTDGRYVRLDDVALDWPPAQAPDIISAATGPRTLRLVGEIADGAILTAGTSAAALRRAVALLSEGRAKGDRSGSGRVLANLSTATGPDALERLRADMLRMGRESIDGVGAADEDGVGVAGDAHAVADAVARLADAGADTVILQPTADADPIDFIRFAAEQVRPLVP</sequence>
<dbReference type="CDD" id="cd01097">
    <property type="entry name" value="Tetrahydromethanopterin_reductase"/>
    <property type="match status" value="1"/>
</dbReference>
<feature type="domain" description="Luciferase-like" evidence="2">
    <location>
        <begin position="2"/>
        <end position="203"/>
    </location>
</feature>
<dbReference type="InterPro" id="IPR050564">
    <property type="entry name" value="F420-G6PD/mer"/>
</dbReference>
<dbReference type="SUPFAM" id="SSF51679">
    <property type="entry name" value="Bacterial luciferase-like"/>
    <property type="match status" value="1"/>
</dbReference>
<dbReference type="GO" id="GO:0016705">
    <property type="term" value="F:oxidoreductase activity, acting on paired donors, with incorporation or reduction of molecular oxygen"/>
    <property type="evidence" value="ECO:0007669"/>
    <property type="project" value="InterPro"/>
</dbReference>
<dbReference type="PANTHER" id="PTHR43244:SF1">
    <property type="entry name" value="5,10-METHYLENETETRAHYDROMETHANOPTERIN REDUCTASE"/>
    <property type="match status" value="1"/>
</dbReference>
<dbReference type="InterPro" id="IPR036661">
    <property type="entry name" value="Luciferase-like_sf"/>
</dbReference>
<evidence type="ECO:0000313" key="3">
    <source>
        <dbReference type="EMBL" id="RDI52129.1"/>
    </source>
</evidence>
<dbReference type="EMBL" id="QQAZ01000004">
    <property type="protein sequence ID" value="RDI52129.1"/>
    <property type="molecule type" value="Genomic_DNA"/>
</dbReference>